<organism evidence="3 4">
    <name type="scientific">Citrobacter amalonaticus</name>
    <dbReference type="NCBI Taxonomy" id="35703"/>
    <lineage>
        <taxon>Bacteria</taxon>
        <taxon>Pseudomonadati</taxon>
        <taxon>Pseudomonadota</taxon>
        <taxon>Gammaproteobacteria</taxon>
        <taxon>Enterobacterales</taxon>
        <taxon>Enterobacteriaceae</taxon>
        <taxon>Citrobacter</taxon>
    </lineage>
</organism>
<accession>A0ABY0HSC0</accession>
<dbReference type="InterPro" id="IPR002201">
    <property type="entry name" value="Glyco_trans_9"/>
</dbReference>
<evidence type="ECO:0000313" key="3">
    <source>
        <dbReference type="EMBL" id="RYT41356.1"/>
    </source>
</evidence>
<proteinExistence type="predicted"/>
<reference evidence="3 4" key="1">
    <citation type="journal article" date="2019" name="Science, e1252229">
        <title>Invertible promoters mediate bacterial phase variation, antibiotic resistance, and host adaptation in the gut.</title>
        <authorList>
            <person name="Jiang X."/>
            <person name="Hall A.B."/>
            <person name="Arthur T.D."/>
            <person name="Plichta D.R."/>
            <person name="Covington C.T."/>
            <person name="Poyet M."/>
            <person name="Crothers J."/>
            <person name="Moses P.L."/>
            <person name="Tolonen A.C."/>
            <person name="Vlamakis H."/>
            <person name="Alm E.J."/>
            <person name="Xavier R.J."/>
        </authorList>
    </citation>
    <scope>NUCLEOTIDE SEQUENCE [LARGE SCALE GENOMIC DNA]</scope>
    <source>
        <strain evidence="4">ca_0067</strain>
    </source>
</reference>
<comment type="caution">
    <text evidence="3">The sequence shown here is derived from an EMBL/GenBank/DDBJ whole genome shotgun (WGS) entry which is preliminary data.</text>
</comment>
<gene>
    <name evidence="3" type="ORF">EAJ18_20360</name>
</gene>
<keyword evidence="1" id="KW-0328">Glycosyltransferase</keyword>
<sequence length="354" mass="39606">MSLKSILRGFFYRFYDYQSSYIDNSNIKLAVIHIPDQIGDAMSIFPVIRALESNNVEHVLIVSSTINQSVFEALSMRQTKLTVISMTMQDFATLNEIKAVARKIRREYGVPDICIEAMRRKNLKTMVFINGLRAKTNLQAAGLMMKCYSPVCKIASRMDQVLRAPVPMTWAILMREAGFPAVRAAFELPLSEVVLTEVRRETSTLGRYIALNLEGSAQERSFSHAVAEKLIAIIKQEIELPIIIVHGPKGIDNAVSLTQSCENVHRLSLSPSIMRSAAVINGAFLAITPDTSILHMTSAYNIPVIAVYADYKTRWPAMQDISETIVVGKEIDHINLDEFNVAIKRVIARIQNCS</sequence>
<evidence type="ECO:0000313" key="4">
    <source>
        <dbReference type="Proteomes" id="UP000292985"/>
    </source>
</evidence>
<evidence type="ECO:0000256" key="1">
    <source>
        <dbReference type="ARBA" id="ARBA00022676"/>
    </source>
</evidence>
<keyword evidence="2" id="KW-0808">Transferase</keyword>
<dbReference type="Gene3D" id="3.40.50.2000">
    <property type="entry name" value="Glycogen Phosphorylase B"/>
    <property type="match status" value="1"/>
</dbReference>
<protein>
    <submittedName>
        <fullName evidence="3">Lipopolysaccharide heptosyltransferase family protein</fullName>
    </submittedName>
</protein>
<dbReference type="RefSeq" id="WP_104446826.1">
    <property type="nucleotide sequence ID" value="NZ_BQGS01000014.1"/>
</dbReference>
<dbReference type="Pfam" id="PF01075">
    <property type="entry name" value="Glyco_transf_9"/>
    <property type="match status" value="1"/>
</dbReference>
<dbReference type="InterPro" id="IPR051199">
    <property type="entry name" value="LPS_LOS_Heptosyltrfase"/>
</dbReference>
<dbReference type="PANTHER" id="PTHR30160">
    <property type="entry name" value="TETRAACYLDISACCHARIDE 4'-KINASE-RELATED"/>
    <property type="match status" value="1"/>
</dbReference>
<dbReference type="SUPFAM" id="SSF53756">
    <property type="entry name" value="UDP-Glycosyltransferase/glycogen phosphorylase"/>
    <property type="match status" value="1"/>
</dbReference>
<name>A0ABY0HSC0_CITAM</name>
<keyword evidence="4" id="KW-1185">Reference proteome</keyword>
<dbReference type="EMBL" id="RCYA01000011">
    <property type="protein sequence ID" value="RYT41356.1"/>
    <property type="molecule type" value="Genomic_DNA"/>
</dbReference>
<evidence type="ECO:0000256" key="2">
    <source>
        <dbReference type="ARBA" id="ARBA00022679"/>
    </source>
</evidence>
<dbReference type="Proteomes" id="UP000292985">
    <property type="component" value="Unassembled WGS sequence"/>
</dbReference>